<keyword evidence="2" id="KW-1185">Reference proteome</keyword>
<protein>
    <submittedName>
        <fullName evidence="1">Uncharacterized protein</fullName>
    </submittedName>
</protein>
<gene>
    <name evidence="1" type="ORF">Vbra_22066</name>
</gene>
<dbReference type="InParanoid" id="A0A0G4G9J0"/>
<dbReference type="EMBL" id="CDMY01000598">
    <property type="protein sequence ID" value="CEM25355.1"/>
    <property type="molecule type" value="Genomic_DNA"/>
</dbReference>
<reference evidence="1 2" key="1">
    <citation type="submission" date="2014-11" db="EMBL/GenBank/DDBJ databases">
        <authorList>
            <person name="Zhu J."/>
            <person name="Qi W."/>
            <person name="Song R."/>
        </authorList>
    </citation>
    <scope>NUCLEOTIDE SEQUENCE [LARGE SCALE GENOMIC DNA]</scope>
</reference>
<dbReference type="PhylomeDB" id="A0A0G4G9J0"/>
<evidence type="ECO:0000313" key="2">
    <source>
        <dbReference type="Proteomes" id="UP000041254"/>
    </source>
</evidence>
<organism evidence="1 2">
    <name type="scientific">Vitrella brassicaformis (strain CCMP3155)</name>
    <dbReference type="NCBI Taxonomy" id="1169540"/>
    <lineage>
        <taxon>Eukaryota</taxon>
        <taxon>Sar</taxon>
        <taxon>Alveolata</taxon>
        <taxon>Colpodellida</taxon>
        <taxon>Vitrellaceae</taxon>
        <taxon>Vitrella</taxon>
    </lineage>
</organism>
<accession>A0A0G4G9J0</accession>
<name>A0A0G4G9J0_VITBC</name>
<dbReference type="VEuPathDB" id="CryptoDB:Vbra_22066"/>
<sequence>MLVGGYVAFRRPNGRQDGTLQLFRHNNELRIIRENHPNFFIQLNPPLPHSDRPFHPFSQHHPFTHHAKPHDPPVRHRITWHPWSLGWETVLITHGPVDVSVSSMLKELMVVHRWRAVGGFTQSPAVVVRGGVHGVGGILARSPHAPLNGCSDKLTLEWADGECVQEHVLTSSNDPFIAWISFVIPQGNQDVRVTICTTEASAAGVPQDAPFAQRFTRTAAKVRRLPGSIDFFVFGVEAP</sequence>
<dbReference type="Proteomes" id="UP000041254">
    <property type="component" value="Unassembled WGS sequence"/>
</dbReference>
<proteinExistence type="predicted"/>
<dbReference type="AlphaFoldDB" id="A0A0G4G9J0"/>
<evidence type="ECO:0000313" key="1">
    <source>
        <dbReference type="EMBL" id="CEM25355.1"/>
    </source>
</evidence>